<proteinExistence type="predicted"/>
<keyword evidence="4" id="KW-0175">Coiled coil</keyword>
<keyword evidence="2" id="KW-0597">Phosphoprotein</keyword>
<reference evidence="6 7" key="1">
    <citation type="submission" date="2019-07" db="EMBL/GenBank/DDBJ databases">
        <title>Draft genome assembly of a fouling barnacle, Amphibalanus amphitrite (Darwin, 1854): The first reference genome for Thecostraca.</title>
        <authorList>
            <person name="Kim W."/>
        </authorList>
    </citation>
    <scope>NUCLEOTIDE SEQUENCE [LARGE SCALE GENOMIC DNA]</scope>
    <source>
        <strain evidence="6">SNU_AA5</strain>
        <tissue evidence="6">Soma without cirri and trophi</tissue>
    </source>
</reference>
<name>A0A6A4UY12_AMPAM</name>
<evidence type="ECO:0000313" key="6">
    <source>
        <dbReference type="EMBL" id="KAF0288677.1"/>
    </source>
</evidence>
<feature type="compositionally biased region" description="Low complexity" evidence="5">
    <location>
        <begin position="395"/>
        <end position="412"/>
    </location>
</feature>
<dbReference type="AlphaFoldDB" id="A0A6A4UY12"/>
<keyword evidence="7" id="KW-1185">Reference proteome</keyword>
<dbReference type="InterPro" id="IPR043441">
    <property type="entry name" value="Tjap1/BEGAIN"/>
</dbReference>
<evidence type="ECO:0000256" key="1">
    <source>
        <dbReference type="ARBA" id="ARBA00004170"/>
    </source>
</evidence>
<feature type="coiled-coil region" evidence="4">
    <location>
        <begin position="101"/>
        <end position="142"/>
    </location>
</feature>
<comment type="caution">
    <text evidence="6">The sequence shown here is derived from an EMBL/GenBank/DDBJ whole genome shotgun (WGS) entry which is preliminary data.</text>
</comment>
<feature type="region of interest" description="Disordered" evidence="5">
    <location>
        <begin position="347"/>
        <end position="412"/>
    </location>
</feature>
<sequence length="421" mass="47160">MALLRPSQTAYAHVLRVPRSFLVFRTVGCGRDVRGRADFGRDLLDIGQECGCQCSQCDRHELQLHREIEALKQRVIERDFHILRLETNVLREAERYPHGEVGELRSQLGQWQDKYDRLLEAHKKLQRVNQNLEDKLLRIVDKYETDKAALSQDVANLTTHLVSARTELNRHRDLSERYRSDLHLAIQLLQCKPSTFISRRLETLPVDLQQKVKSCLNSHQKEQQQRKPDFKVIRVPISTFPPTAMVYAVDKAGEAEPPPEPDVAEDERVSAAILARVLEERERERSAGCSCGAGGLGPRLVDVSCQTQPTHIGDRDAVCQPFVFEPGGRRGGADPEPAALRQTVVIGRPRPARPSSGEPAPWWPAAEPAADPAVWDNNFDFSPPRSRAESHRTESVSSSESMSAASAGALSAAALRMETRI</sequence>
<evidence type="ECO:0000256" key="3">
    <source>
        <dbReference type="ARBA" id="ARBA00023136"/>
    </source>
</evidence>
<gene>
    <name evidence="6" type="primary">Tjap1_1</name>
    <name evidence="6" type="ORF">FJT64_012983</name>
</gene>
<dbReference type="GO" id="GO:0016020">
    <property type="term" value="C:membrane"/>
    <property type="evidence" value="ECO:0007669"/>
    <property type="project" value="UniProtKB-SubCell"/>
</dbReference>
<dbReference type="OrthoDB" id="10068192at2759"/>
<accession>A0A6A4UY12</accession>
<dbReference type="EMBL" id="VIIS01002087">
    <property type="protein sequence ID" value="KAF0288677.1"/>
    <property type="molecule type" value="Genomic_DNA"/>
</dbReference>
<keyword evidence="3" id="KW-0472">Membrane</keyword>
<protein>
    <submittedName>
        <fullName evidence="6">Tight junction-associated protein 1</fullName>
    </submittedName>
</protein>
<evidence type="ECO:0000256" key="2">
    <source>
        <dbReference type="ARBA" id="ARBA00022553"/>
    </source>
</evidence>
<dbReference type="Proteomes" id="UP000440578">
    <property type="component" value="Unassembled WGS sequence"/>
</dbReference>
<evidence type="ECO:0000256" key="5">
    <source>
        <dbReference type="SAM" id="MobiDB-lite"/>
    </source>
</evidence>
<dbReference type="PANTHER" id="PTHR28664">
    <property type="entry name" value="TIGHT JUNCTION-ASSOCIATED PROTEIN 1"/>
    <property type="match status" value="1"/>
</dbReference>
<evidence type="ECO:0000313" key="7">
    <source>
        <dbReference type="Proteomes" id="UP000440578"/>
    </source>
</evidence>
<feature type="compositionally biased region" description="Low complexity" evidence="5">
    <location>
        <begin position="358"/>
        <end position="373"/>
    </location>
</feature>
<organism evidence="6 7">
    <name type="scientific">Amphibalanus amphitrite</name>
    <name type="common">Striped barnacle</name>
    <name type="synonym">Balanus amphitrite</name>
    <dbReference type="NCBI Taxonomy" id="1232801"/>
    <lineage>
        <taxon>Eukaryota</taxon>
        <taxon>Metazoa</taxon>
        <taxon>Ecdysozoa</taxon>
        <taxon>Arthropoda</taxon>
        <taxon>Crustacea</taxon>
        <taxon>Multicrustacea</taxon>
        <taxon>Cirripedia</taxon>
        <taxon>Thoracica</taxon>
        <taxon>Thoracicalcarea</taxon>
        <taxon>Balanomorpha</taxon>
        <taxon>Balanoidea</taxon>
        <taxon>Balanidae</taxon>
        <taxon>Amphibalaninae</taxon>
        <taxon>Amphibalanus</taxon>
    </lineage>
</organism>
<evidence type="ECO:0000256" key="4">
    <source>
        <dbReference type="SAM" id="Coils"/>
    </source>
</evidence>
<comment type="subcellular location">
    <subcellularLocation>
        <location evidence="1">Membrane</location>
        <topology evidence="1">Peripheral membrane protein</topology>
    </subcellularLocation>
</comment>
<dbReference type="PANTHER" id="PTHR28664:SF4">
    <property type="entry name" value="TIGHT JUNCTION-ASSOCIATED PROTEIN 1"/>
    <property type="match status" value="1"/>
</dbReference>